<evidence type="ECO:0000256" key="4">
    <source>
        <dbReference type="ARBA" id="ARBA00023136"/>
    </source>
</evidence>
<evidence type="ECO:0000256" key="5">
    <source>
        <dbReference type="ARBA" id="ARBA00023228"/>
    </source>
</evidence>
<comment type="subcellular location">
    <subcellularLocation>
        <location evidence="1">Lysosome membrane</location>
        <topology evidence="1">Multi-pass membrane protein</topology>
    </subcellularLocation>
</comment>
<evidence type="ECO:0000313" key="8">
    <source>
        <dbReference type="Proteomes" id="UP000886611"/>
    </source>
</evidence>
<keyword evidence="8" id="KW-1185">Reference proteome</keyword>
<evidence type="ECO:0000256" key="3">
    <source>
        <dbReference type="ARBA" id="ARBA00022989"/>
    </source>
</evidence>
<keyword evidence="5" id="KW-0458">Lysosome</keyword>
<dbReference type="GO" id="GO:0005765">
    <property type="term" value="C:lysosomal membrane"/>
    <property type="evidence" value="ECO:0007669"/>
    <property type="project" value="UniProtKB-SubCell"/>
</dbReference>
<organism evidence="7 8">
    <name type="scientific">Polypterus senegalus</name>
    <name type="common">Senegal bichir</name>
    <dbReference type="NCBI Taxonomy" id="55291"/>
    <lineage>
        <taxon>Eukaryota</taxon>
        <taxon>Metazoa</taxon>
        <taxon>Chordata</taxon>
        <taxon>Craniata</taxon>
        <taxon>Vertebrata</taxon>
        <taxon>Euteleostomi</taxon>
        <taxon>Actinopterygii</taxon>
        <taxon>Polypteriformes</taxon>
        <taxon>Polypteridae</taxon>
        <taxon>Polypterus</taxon>
    </lineage>
</organism>
<keyword evidence="3 6" id="KW-1133">Transmembrane helix</keyword>
<dbReference type="PANTHER" id="PTHR15146">
    <property type="entry name" value="INTEGRAL MEMBRANE PROTEIN GPR137"/>
    <property type="match status" value="1"/>
</dbReference>
<protein>
    <submittedName>
        <fullName evidence="7">G137A protein</fullName>
    </submittedName>
</protein>
<feature type="transmembrane region" description="Helical" evidence="6">
    <location>
        <begin position="189"/>
        <end position="211"/>
    </location>
</feature>
<dbReference type="EMBL" id="JAATIS010005064">
    <property type="protein sequence ID" value="KAG2460153.1"/>
    <property type="molecule type" value="Genomic_DNA"/>
</dbReference>
<comment type="caution">
    <text evidence="7">The sequence shown here is derived from an EMBL/GenBank/DDBJ whole genome shotgun (WGS) entry which is preliminary data.</text>
</comment>
<feature type="transmembrane region" description="Helical" evidence="6">
    <location>
        <begin position="97"/>
        <end position="114"/>
    </location>
</feature>
<dbReference type="GO" id="GO:0045779">
    <property type="term" value="P:negative regulation of bone resorption"/>
    <property type="evidence" value="ECO:0007669"/>
    <property type="project" value="TreeGrafter"/>
</dbReference>
<evidence type="ECO:0000256" key="2">
    <source>
        <dbReference type="ARBA" id="ARBA00022692"/>
    </source>
</evidence>
<dbReference type="PANTHER" id="PTHR15146:SF5">
    <property type="entry name" value="INTEGRAL MEMBRANE PROTEIN GPR137"/>
    <property type="match status" value="1"/>
</dbReference>
<evidence type="ECO:0000256" key="6">
    <source>
        <dbReference type="SAM" id="Phobius"/>
    </source>
</evidence>
<dbReference type="GO" id="GO:0010506">
    <property type="term" value="P:regulation of autophagy"/>
    <property type="evidence" value="ECO:0007669"/>
    <property type="project" value="TreeGrafter"/>
</dbReference>
<dbReference type="Proteomes" id="UP000886611">
    <property type="component" value="Unassembled WGS sequence"/>
</dbReference>
<feature type="non-terminal residue" evidence="7">
    <location>
        <position position="1"/>
    </location>
</feature>
<reference evidence="7 8" key="1">
    <citation type="journal article" date="2021" name="Cell">
        <title>Tracing the genetic footprints of vertebrate landing in non-teleost ray-finned fishes.</title>
        <authorList>
            <person name="Bi X."/>
            <person name="Wang K."/>
            <person name="Yang L."/>
            <person name="Pan H."/>
            <person name="Jiang H."/>
            <person name="Wei Q."/>
            <person name="Fang M."/>
            <person name="Yu H."/>
            <person name="Zhu C."/>
            <person name="Cai Y."/>
            <person name="He Y."/>
            <person name="Gan X."/>
            <person name="Zeng H."/>
            <person name="Yu D."/>
            <person name="Zhu Y."/>
            <person name="Jiang H."/>
            <person name="Qiu Q."/>
            <person name="Yang H."/>
            <person name="Zhang Y.E."/>
            <person name="Wang W."/>
            <person name="Zhu M."/>
            <person name="He S."/>
            <person name="Zhang G."/>
        </authorList>
    </citation>
    <scope>NUCLEOTIDE SEQUENCE [LARGE SCALE GENOMIC DNA]</scope>
    <source>
        <strain evidence="7">Bchr_013</strain>
    </source>
</reference>
<evidence type="ECO:0000313" key="7">
    <source>
        <dbReference type="EMBL" id="KAG2460153.1"/>
    </source>
</evidence>
<dbReference type="AlphaFoldDB" id="A0A8X8BJN3"/>
<feature type="transmembrane region" description="Helical" evidence="6">
    <location>
        <begin position="135"/>
        <end position="158"/>
    </location>
</feature>
<gene>
    <name evidence="7" type="primary">Gpr137</name>
    <name evidence="7" type="ORF">GTO96_0021206</name>
</gene>
<dbReference type="GO" id="GO:1904263">
    <property type="term" value="P:positive regulation of TORC1 signaling"/>
    <property type="evidence" value="ECO:0007669"/>
    <property type="project" value="TreeGrafter"/>
</dbReference>
<accession>A0A8X8BJN3</accession>
<feature type="transmembrane region" description="Helical" evidence="6">
    <location>
        <begin position="12"/>
        <end position="33"/>
    </location>
</feature>
<sequence length="315" mass="35436">MTANHLDPFSFWLLYCCPVCLQFFTLNLMNLYFAQVRIVSMCRGTINANYLFTFTRALLLTASLVFLMVNLTCALLVRMQQRESWTVVLVRVLINDTLFILEAVSLAASLVTLAKLSPSTSIYLQAKGTTVCRTAALGTCVILLFTSRACYNLAALVLSRKKQMDSFDFDWYNISDQADLQMDLGENGYLVFGVILFVWELLPTALLVGFFRVRRPCQDRANTGLINGQSTGPRSYFFDSPHQYEVNFPAPWLSAGQAERSSLTGSLQENSWYGAMTRNGTEAGWFGHNETAPLLFARDTVQTNQHHSLYSTPQN</sequence>
<keyword evidence="2 6" id="KW-0812">Transmembrane</keyword>
<feature type="non-terminal residue" evidence="7">
    <location>
        <position position="315"/>
    </location>
</feature>
<evidence type="ECO:0000256" key="1">
    <source>
        <dbReference type="ARBA" id="ARBA00004155"/>
    </source>
</evidence>
<proteinExistence type="predicted"/>
<name>A0A8X8BJN3_POLSE</name>
<dbReference type="InterPro" id="IPR029723">
    <property type="entry name" value="GPR137"/>
</dbReference>
<keyword evidence="4 6" id="KW-0472">Membrane</keyword>
<feature type="transmembrane region" description="Helical" evidence="6">
    <location>
        <begin position="54"/>
        <end position="77"/>
    </location>
</feature>
<dbReference type="GO" id="GO:0045671">
    <property type="term" value="P:negative regulation of osteoclast differentiation"/>
    <property type="evidence" value="ECO:0007669"/>
    <property type="project" value="TreeGrafter"/>
</dbReference>